<feature type="transmembrane region" description="Helical" evidence="1">
    <location>
        <begin position="31"/>
        <end position="50"/>
    </location>
</feature>
<protein>
    <recommendedName>
        <fullName evidence="4">Lipopolysaccharide biosynthesis protein</fullName>
    </recommendedName>
</protein>
<name>A0A4V1QW33_9SPHN</name>
<accession>A0A4V1QW33</accession>
<feature type="transmembrane region" description="Helical" evidence="1">
    <location>
        <begin position="331"/>
        <end position="352"/>
    </location>
</feature>
<organism evidence="2 3">
    <name type="scientific">Pelagerythrobacter rhizovicinus</name>
    <dbReference type="NCBI Taxonomy" id="2268576"/>
    <lineage>
        <taxon>Bacteria</taxon>
        <taxon>Pseudomonadati</taxon>
        <taxon>Pseudomonadota</taxon>
        <taxon>Alphaproteobacteria</taxon>
        <taxon>Sphingomonadales</taxon>
        <taxon>Erythrobacteraceae</taxon>
        <taxon>Pelagerythrobacter</taxon>
    </lineage>
</organism>
<reference evidence="2 3" key="1">
    <citation type="submission" date="2019-01" db="EMBL/GenBank/DDBJ databases">
        <title>Altererythrobacter rhizovicinus sp. nov., isolated from the rhizosphere soil of Haloxylon ammodendron.</title>
        <authorList>
            <person name="Li H.-P."/>
            <person name="Gou J.-Y."/>
            <person name="Yao D."/>
            <person name="Han Q.-Q."/>
            <person name="Shao K.-Z."/>
            <person name="Zhao Q."/>
            <person name="Zhang J.-L."/>
        </authorList>
    </citation>
    <scope>NUCLEOTIDE SEQUENCE [LARGE SCALE GENOMIC DNA]</scope>
    <source>
        <strain evidence="2 3">AY-3R</strain>
    </source>
</reference>
<feature type="transmembrane region" description="Helical" evidence="1">
    <location>
        <begin position="295"/>
        <end position="324"/>
    </location>
</feature>
<sequence>MLRLLFQRGVTLLLRPAALLAEGFLIPDANVLVFVLPAAAMALTLSSIPVHLDFFRMASHATSTRVERNYISGLIILSFISIVLLAGLLFLSKSSLGIGFAIIATFISEKFADELTRFYEFNKKYSLWFVAQMSRSMWLFIPIGLALAGIHYIISFCALASVAAVVLAWRFFSATGLRPVWNRGGFMLIKANVPFLGSSALLACHRQVPRLFVAFLFPQVAHVFQALAQLGQGVSLIFNVRYQIPYRKVIARRPLTFERLFRRPFLRIGGLSLVGAALGLIIGDSSYYSIGAFAWVGLGIAMLADALAFSLLATYLGLMSWFLAPSQALPTLLKMAVFFLVAFFSTYGAWVFLDGPLVLAPIFTTLLSLGSIALIKGRHLDGKHHA</sequence>
<feature type="transmembrane region" description="Helical" evidence="1">
    <location>
        <begin position="265"/>
        <end position="283"/>
    </location>
</feature>
<evidence type="ECO:0008006" key="4">
    <source>
        <dbReference type="Google" id="ProtNLM"/>
    </source>
</evidence>
<dbReference type="Proteomes" id="UP000293623">
    <property type="component" value="Unassembled WGS sequence"/>
</dbReference>
<gene>
    <name evidence="2" type="ORF">ETX26_12890</name>
</gene>
<evidence type="ECO:0000313" key="3">
    <source>
        <dbReference type="Proteomes" id="UP000293623"/>
    </source>
</evidence>
<dbReference type="RefSeq" id="WP_129525062.1">
    <property type="nucleotide sequence ID" value="NZ_SDPV01000002.1"/>
</dbReference>
<evidence type="ECO:0000313" key="2">
    <source>
        <dbReference type="EMBL" id="RXZ64756.1"/>
    </source>
</evidence>
<comment type="caution">
    <text evidence="2">The sequence shown here is derived from an EMBL/GenBank/DDBJ whole genome shotgun (WGS) entry which is preliminary data.</text>
</comment>
<feature type="transmembrane region" description="Helical" evidence="1">
    <location>
        <begin position="152"/>
        <end position="172"/>
    </location>
</feature>
<feature type="transmembrane region" description="Helical" evidence="1">
    <location>
        <begin position="358"/>
        <end position="375"/>
    </location>
</feature>
<dbReference type="EMBL" id="SDPV01000002">
    <property type="protein sequence ID" value="RXZ64756.1"/>
    <property type="molecule type" value="Genomic_DNA"/>
</dbReference>
<evidence type="ECO:0000256" key="1">
    <source>
        <dbReference type="SAM" id="Phobius"/>
    </source>
</evidence>
<keyword evidence="1" id="KW-0812">Transmembrane</keyword>
<keyword evidence="1" id="KW-0472">Membrane</keyword>
<dbReference type="AlphaFoldDB" id="A0A4V1QW33"/>
<keyword evidence="3" id="KW-1185">Reference proteome</keyword>
<proteinExistence type="predicted"/>
<feature type="transmembrane region" description="Helical" evidence="1">
    <location>
        <begin position="70"/>
        <end position="90"/>
    </location>
</feature>
<keyword evidence="1" id="KW-1133">Transmembrane helix</keyword>